<organism evidence="1">
    <name type="scientific">marine sediment metagenome</name>
    <dbReference type="NCBI Taxonomy" id="412755"/>
    <lineage>
        <taxon>unclassified sequences</taxon>
        <taxon>metagenomes</taxon>
        <taxon>ecological metagenomes</taxon>
    </lineage>
</organism>
<dbReference type="EMBL" id="LAZR01000116">
    <property type="protein sequence ID" value="KKN89734.1"/>
    <property type="molecule type" value="Genomic_DNA"/>
</dbReference>
<dbReference type="InterPro" id="IPR038666">
    <property type="entry name" value="SSP1_head-tail_sf"/>
</dbReference>
<dbReference type="AlphaFoldDB" id="A0A0F9UDI8"/>
<protein>
    <recommendedName>
        <fullName evidence="2">Phage head-tail adaptor</fullName>
    </recommendedName>
</protein>
<comment type="caution">
    <text evidence="1">The sequence shown here is derived from an EMBL/GenBank/DDBJ whole genome shotgun (WGS) entry which is preliminary data.</text>
</comment>
<reference evidence="1" key="1">
    <citation type="journal article" date="2015" name="Nature">
        <title>Complex archaea that bridge the gap between prokaryotes and eukaryotes.</title>
        <authorList>
            <person name="Spang A."/>
            <person name="Saw J.H."/>
            <person name="Jorgensen S.L."/>
            <person name="Zaremba-Niedzwiedzka K."/>
            <person name="Martijn J."/>
            <person name="Lind A.E."/>
            <person name="van Eijk R."/>
            <person name="Schleper C."/>
            <person name="Guy L."/>
            <person name="Ettema T.J."/>
        </authorList>
    </citation>
    <scope>NUCLEOTIDE SEQUENCE</scope>
</reference>
<evidence type="ECO:0008006" key="2">
    <source>
        <dbReference type="Google" id="ProtNLM"/>
    </source>
</evidence>
<dbReference type="Pfam" id="PF05521">
    <property type="entry name" value="Phage_HCP"/>
    <property type="match status" value="1"/>
</dbReference>
<dbReference type="NCBIfam" id="TIGR01563">
    <property type="entry name" value="gp16_SPP1"/>
    <property type="match status" value="1"/>
</dbReference>
<proteinExistence type="predicted"/>
<dbReference type="Gene3D" id="2.40.10.270">
    <property type="entry name" value="Bacteriophage SPP1 head-tail adaptor protein"/>
    <property type="match status" value="1"/>
</dbReference>
<evidence type="ECO:0000313" key="1">
    <source>
        <dbReference type="EMBL" id="KKN89734.1"/>
    </source>
</evidence>
<dbReference type="InterPro" id="IPR008767">
    <property type="entry name" value="Phage_SPP1_head-tail_adaptor"/>
</dbReference>
<gene>
    <name evidence="1" type="ORF">LCGC14_0235800</name>
</gene>
<name>A0A0F9UDI8_9ZZZZ</name>
<accession>A0A0F9UDI8</accession>
<sequence>MSFRSLMNSKMNVQTITFTPDDFGGQTTTTTTKYTDVPCRIQPMSGAEAIRYGSERTEVNLKVFCPATYSIVEENQLVYGGKTYDVTLVRNIDKMGHHLEIEARELKGAL</sequence>